<dbReference type="EMBL" id="JMSN01000162">
    <property type="protein sequence ID" value="KDN36636.1"/>
    <property type="molecule type" value="Genomic_DNA"/>
</dbReference>
<dbReference type="PANTHER" id="PTHR43791:SF50">
    <property type="entry name" value="TRANSPORTER, PUTATIVE (AFU_ORTHOLOGUE AFUA_2G00840)-RELATED"/>
    <property type="match status" value="1"/>
</dbReference>
<evidence type="ECO:0000256" key="3">
    <source>
        <dbReference type="ARBA" id="ARBA00022692"/>
    </source>
</evidence>
<evidence type="ECO:0000256" key="5">
    <source>
        <dbReference type="ARBA" id="ARBA00023136"/>
    </source>
</evidence>
<dbReference type="RefSeq" id="XP_013240113.1">
    <property type="nucleotide sequence ID" value="XM_013384659.1"/>
</dbReference>
<feature type="transmembrane region" description="Helical" evidence="6">
    <location>
        <begin position="99"/>
        <end position="124"/>
    </location>
</feature>
<dbReference type="HOGENOM" id="CLU_1714579_0_0_1"/>
<evidence type="ECO:0000313" key="7">
    <source>
        <dbReference type="EMBL" id="KDN36636.1"/>
    </source>
</evidence>
<dbReference type="OrthoDB" id="2985014at2759"/>
<protein>
    <submittedName>
        <fullName evidence="7">Uncharacterized protein</fullName>
    </submittedName>
</protein>
<dbReference type="STRING" id="1037660.A0A066V567"/>
<reference evidence="7 8" key="1">
    <citation type="submission" date="2014-05" db="EMBL/GenBank/DDBJ databases">
        <title>Draft genome sequence of a rare smut relative, Tilletiaria anomala UBC 951.</title>
        <authorList>
            <consortium name="DOE Joint Genome Institute"/>
            <person name="Toome M."/>
            <person name="Kuo A."/>
            <person name="Henrissat B."/>
            <person name="Lipzen A."/>
            <person name="Tritt A."/>
            <person name="Yoshinaga Y."/>
            <person name="Zane M."/>
            <person name="Barry K."/>
            <person name="Grigoriev I.V."/>
            <person name="Spatafora J.W."/>
            <person name="Aimea M.C."/>
        </authorList>
    </citation>
    <scope>NUCLEOTIDE SEQUENCE [LARGE SCALE GENOMIC DNA]</scope>
    <source>
        <strain evidence="7 8">UBC 951</strain>
    </source>
</reference>
<name>A0A066V567_TILAU</name>
<dbReference type="AlphaFoldDB" id="A0A066V567"/>
<keyword evidence="3 6" id="KW-0812">Transmembrane</keyword>
<accession>A0A066V567</accession>
<keyword evidence="2" id="KW-0813">Transport</keyword>
<feature type="transmembrane region" description="Helical" evidence="6">
    <location>
        <begin position="74"/>
        <end position="92"/>
    </location>
</feature>
<proteinExistence type="predicted"/>
<dbReference type="GO" id="GO:0016020">
    <property type="term" value="C:membrane"/>
    <property type="evidence" value="ECO:0007669"/>
    <property type="project" value="UniProtKB-SubCell"/>
</dbReference>
<evidence type="ECO:0000256" key="4">
    <source>
        <dbReference type="ARBA" id="ARBA00022989"/>
    </source>
</evidence>
<sequence>MCLSHSHTGHAVWASISYTFGIPSISVNTVLSQIFTGLGYDEFNTDLYTVAPNVCGAAFHIFATQSSEPFPEPGLHIFFCLLVGLVKWNMVAKVTASNVYAMYGASFLAAMGAFASSVLVSAWYTNNTSSESKRAVLAAATVSYAGLMSANSF</sequence>
<dbReference type="SUPFAM" id="SSF103473">
    <property type="entry name" value="MFS general substrate transporter"/>
    <property type="match status" value="1"/>
</dbReference>
<keyword evidence="8" id="KW-1185">Reference proteome</keyword>
<keyword evidence="5 6" id="KW-0472">Membrane</keyword>
<evidence type="ECO:0000256" key="2">
    <source>
        <dbReference type="ARBA" id="ARBA00022448"/>
    </source>
</evidence>
<dbReference type="InParanoid" id="A0A066V567"/>
<evidence type="ECO:0000313" key="8">
    <source>
        <dbReference type="Proteomes" id="UP000027361"/>
    </source>
</evidence>
<dbReference type="InterPro" id="IPR036259">
    <property type="entry name" value="MFS_trans_sf"/>
</dbReference>
<dbReference type="Proteomes" id="UP000027361">
    <property type="component" value="Unassembled WGS sequence"/>
</dbReference>
<comment type="caution">
    <text evidence="7">The sequence shown here is derived from an EMBL/GenBank/DDBJ whole genome shotgun (WGS) entry which is preliminary data.</text>
</comment>
<keyword evidence="4 6" id="KW-1133">Transmembrane helix</keyword>
<gene>
    <name evidence="7" type="ORF">K437DRAFT_271073</name>
</gene>
<evidence type="ECO:0000256" key="1">
    <source>
        <dbReference type="ARBA" id="ARBA00004141"/>
    </source>
</evidence>
<dbReference type="PANTHER" id="PTHR43791">
    <property type="entry name" value="PERMEASE-RELATED"/>
    <property type="match status" value="1"/>
</dbReference>
<dbReference type="GO" id="GO:0022857">
    <property type="term" value="F:transmembrane transporter activity"/>
    <property type="evidence" value="ECO:0007669"/>
    <property type="project" value="TreeGrafter"/>
</dbReference>
<dbReference type="GeneID" id="25266235"/>
<comment type="subcellular location">
    <subcellularLocation>
        <location evidence="1">Membrane</location>
        <topology evidence="1">Multi-pass membrane protein</topology>
    </subcellularLocation>
</comment>
<organism evidence="7 8">
    <name type="scientific">Tilletiaria anomala (strain ATCC 24038 / CBS 436.72 / UBC 951)</name>
    <dbReference type="NCBI Taxonomy" id="1037660"/>
    <lineage>
        <taxon>Eukaryota</taxon>
        <taxon>Fungi</taxon>
        <taxon>Dikarya</taxon>
        <taxon>Basidiomycota</taxon>
        <taxon>Ustilaginomycotina</taxon>
        <taxon>Exobasidiomycetes</taxon>
        <taxon>Georgefischeriales</taxon>
        <taxon>Tilletiariaceae</taxon>
        <taxon>Tilletiaria</taxon>
    </lineage>
</organism>
<evidence type="ECO:0000256" key="6">
    <source>
        <dbReference type="SAM" id="Phobius"/>
    </source>
</evidence>